<dbReference type="RefSeq" id="WP_148549664.1">
    <property type="nucleotide sequence ID" value="NZ_CABIXC010000014.1"/>
</dbReference>
<organism evidence="12 13">
    <name type="scientific">Hungatella hathewayi</name>
    <dbReference type="NCBI Taxonomy" id="154046"/>
    <lineage>
        <taxon>Bacteria</taxon>
        <taxon>Bacillati</taxon>
        <taxon>Bacillota</taxon>
        <taxon>Clostridia</taxon>
        <taxon>Lachnospirales</taxon>
        <taxon>Lachnospiraceae</taxon>
        <taxon>Hungatella</taxon>
    </lineage>
</organism>
<keyword evidence="6 10" id="KW-0274">FAD</keyword>
<dbReference type="SUPFAM" id="SSF143631">
    <property type="entry name" value="ApbE-like"/>
    <property type="match status" value="1"/>
</dbReference>
<dbReference type="GO" id="GO:0016740">
    <property type="term" value="F:transferase activity"/>
    <property type="evidence" value="ECO:0007669"/>
    <property type="project" value="UniProtKB-UniRule"/>
</dbReference>
<comment type="catalytic activity">
    <reaction evidence="9 10">
        <text>L-threonyl-[protein] + FAD = FMN-L-threonyl-[protein] + AMP + H(+)</text>
        <dbReference type="Rhea" id="RHEA:36847"/>
        <dbReference type="Rhea" id="RHEA-COMP:11060"/>
        <dbReference type="Rhea" id="RHEA-COMP:11061"/>
        <dbReference type="ChEBI" id="CHEBI:15378"/>
        <dbReference type="ChEBI" id="CHEBI:30013"/>
        <dbReference type="ChEBI" id="CHEBI:57692"/>
        <dbReference type="ChEBI" id="CHEBI:74257"/>
        <dbReference type="ChEBI" id="CHEBI:456215"/>
        <dbReference type="EC" id="2.7.1.180"/>
    </reaction>
</comment>
<feature type="binding site" evidence="11">
    <location>
        <position position="264"/>
    </location>
    <ligand>
        <name>Mg(2+)</name>
        <dbReference type="ChEBI" id="CHEBI:18420"/>
    </ligand>
</feature>
<proteinExistence type="inferred from homology"/>
<keyword evidence="7 10" id="KW-0460">Magnesium</keyword>
<sequence>MKKAKMREVNFYAYETYCMVRIEERPEVNTLLAGCRDLALQVEQTLNMYDEESELSVMCRDYRPGQPYEVTALLYDFLDTSLSMAKRSNGAFDPTVGAVVKRWGIGSGEVRIPAEKELTDFINITGYHHIRLLPDKRAAIIDIEGITIDPGAVGKGLAIDYIIHYLKDYHVEQACLDFGGNLYVMGDTYRIGVRGPEDPEKMMAIVSVKDQAVSTSSWYEHYMERDGRVYGHLIDPASGKPVESEFTSVTVICDRAVYADMLSTALYVLGAEKGEAVLRSLREESGICVDYLAERAVDGKIVSYSNTLK</sequence>
<evidence type="ECO:0000256" key="11">
    <source>
        <dbReference type="PIRSR" id="PIRSR006268-2"/>
    </source>
</evidence>
<keyword evidence="4 10" id="KW-0808">Transferase</keyword>
<dbReference type="GO" id="GO:0046872">
    <property type="term" value="F:metal ion binding"/>
    <property type="evidence" value="ECO:0007669"/>
    <property type="project" value="UniProtKB-UniRule"/>
</dbReference>
<evidence type="ECO:0000256" key="3">
    <source>
        <dbReference type="ARBA" id="ARBA00022630"/>
    </source>
</evidence>
<dbReference type="AlphaFoldDB" id="A0A174J7X3"/>
<accession>A0A174J7X3</accession>
<dbReference type="PIRSF" id="PIRSF006268">
    <property type="entry name" value="ApbE"/>
    <property type="match status" value="1"/>
</dbReference>
<dbReference type="EC" id="2.7.1.180" evidence="1 10"/>
<evidence type="ECO:0000256" key="7">
    <source>
        <dbReference type="ARBA" id="ARBA00022842"/>
    </source>
</evidence>
<dbReference type="InterPro" id="IPR024932">
    <property type="entry name" value="ApbE"/>
</dbReference>
<keyword evidence="3 10" id="KW-0285">Flavoprotein</keyword>
<evidence type="ECO:0000256" key="5">
    <source>
        <dbReference type="ARBA" id="ARBA00022723"/>
    </source>
</evidence>
<dbReference type="InterPro" id="IPR003374">
    <property type="entry name" value="ApbE-like_sf"/>
</dbReference>
<evidence type="ECO:0000256" key="4">
    <source>
        <dbReference type="ARBA" id="ARBA00022679"/>
    </source>
</evidence>
<dbReference type="PANTHER" id="PTHR30040:SF2">
    <property type="entry name" value="FAD:PROTEIN FMN TRANSFERASE"/>
    <property type="match status" value="1"/>
</dbReference>
<feature type="binding site" evidence="11">
    <location>
        <position position="260"/>
    </location>
    <ligand>
        <name>Mg(2+)</name>
        <dbReference type="ChEBI" id="CHEBI:18420"/>
    </ligand>
</feature>
<dbReference type="PANTHER" id="PTHR30040">
    <property type="entry name" value="THIAMINE BIOSYNTHESIS LIPOPROTEIN APBE"/>
    <property type="match status" value="1"/>
</dbReference>
<reference evidence="12 13" key="1">
    <citation type="submission" date="2015-09" db="EMBL/GenBank/DDBJ databases">
        <authorList>
            <consortium name="Pathogen Informatics"/>
        </authorList>
    </citation>
    <scope>NUCLEOTIDE SEQUENCE [LARGE SCALE GENOMIC DNA]</scope>
    <source>
        <strain evidence="12 13">2789STDY5608850</strain>
    </source>
</reference>
<evidence type="ECO:0000313" key="13">
    <source>
        <dbReference type="Proteomes" id="UP000095651"/>
    </source>
</evidence>
<gene>
    <name evidence="12" type="primary">apbE_3</name>
    <name evidence="12" type="ORF">ERS852407_04481</name>
</gene>
<name>A0A174J7X3_9FIRM</name>
<dbReference type="Pfam" id="PF02424">
    <property type="entry name" value="ApbE"/>
    <property type="match status" value="1"/>
</dbReference>
<evidence type="ECO:0000256" key="6">
    <source>
        <dbReference type="ARBA" id="ARBA00022827"/>
    </source>
</evidence>
<keyword evidence="5 10" id="KW-0479">Metal-binding</keyword>
<dbReference type="EMBL" id="CYZE01000014">
    <property type="protein sequence ID" value="CUO93977.1"/>
    <property type="molecule type" value="Genomic_DNA"/>
</dbReference>
<evidence type="ECO:0000256" key="10">
    <source>
        <dbReference type="PIRNR" id="PIRNR006268"/>
    </source>
</evidence>
<comment type="similarity">
    <text evidence="10">Belongs to the ApbE family.</text>
</comment>
<dbReference type="Proteomes" id="UP000095651">
    <property type="component" value="Unassembled WGS sequence"/>
</dbReference>
<feature type="binding site" evidence="11">
    <location>
        <position position="152"/>
    </location>
    <ligand>
        <name>Mg(2+)</name>
        <dbReference type="ChEBI" id="CHEBI:18420"/>
    </ligand>
</feature>
<comment type="cofactor">
    <cofactor evidence="11">
        <name>Mg(2+)</name>
        <dbReference type="ChEBI" id="CHEBI:18420"/>
    </cofactor>
    <cofactor evidence="11">
        <name>Mn(2+)</name>
        <dbReference type="ChEBI" id="CHEBI:29035"/>
    </cofactor>
    <text evidence="11">Magnesium. Can also use manganese.</text>
</comment>
<evidence type="ECO:0000256" key="1">
    <source>
        <dbReference type="ARBA" id="ARBA00011955"/>
    </source>
</evidence>
<evidence type="ECO:0000256" key="9">
    <source>
        <dbReference type="ARBA" id="ARBA00048540"/>
    </source>
</evidence>
<evidence type="ECO:0000256" key="2">
    <source>
        <dbReference type="ARBA" id="ARBA00016337"/>
    </source>
</evidence>
<protein>
    <recommendedName>
        <fullName evidence="2 10">FAD:protein FMN transferase</fullName>
        <ecNumber evidence="1 10">2.7.1.180</ecNumber>
    </recommendedName>
    <alternativeName>
        <fullName evidence="8 10">Flavin transferase</fullName>
    </alternativeName>
</protein>
<dbReference type="Gene3D" id="3.10.520.10">
    <property type="entry name" value="ApbE-like domains"/>
    <property type="match status" value="1"/>
</dbReference>
<evidence type="ECO:0000256" key="8">
    <source>
        <dbReference type="ARBA" id="ARBA00031306"/>
    </source>
</evidence>
<evidence type="ECO:0000313" key="12">
    <source>
        <dbReference type="EMBL" id="CUO93977.1"/>
    </source>
</evidence>